<sequence>MLAARRIAAARGLGSFDGEAFARSLAPRILEIAHAIIQIEPRRGPREIALHQLREVIGRHAADIPDLVVSENISQAAVWLLRWAQEGPSLAADNPKPERTLLRNMRMTVFLADGCAKEWDRVVEIDRHPTRHDGRR</sequence>
<evidence type="ECO:0000313" key="2">
    <source>
        <dbReference type="Proteomes" id="UP000219182"/>
    </source>
</evidence>
<accession>A0A2A6FL41</accession>
<reference evidence="1 2" key="1">
    <citation type="submission" date="2017-09" db="EMBL/GenBank/DDBJ databases">
        <title>Mesorhizobum sanjuanii sp. nov. isolated from nodules of Lotus tenuis in saline-alkaline lowlands of Flooding Pampa.</title>
        <authorList>
            <person name="Sannazzaro A.I."/>
            <person name="Torres Tejerizo G.A."/>
            <person name="Fontana F."/>
            <person name="Cumpa Velazquez L.M."/>
            <person name="Hansen L."/>
            <person name="Pistorio M."/>
            <person name="Estrella M.J."/>
        </authorList>
    </citation>
    <scope>NUCLEOTIDE SEQUENCE [LARGE SCALE GENOMIC DNA]</scope>
    <source>
        <strain evidence="1 2">BSA136</strain>
    </source>
</reference>
<organism evidence="1 2">
    <name type="scientific">Mesorhizobium sanjuanii</name>
    <dbReference type="NCBI Taxonomy" id="2037900"/>
    <lineage>
        <taxon>Bacteria</taxon>
        <taxon>Pseudomonadati</taxon>
        <taxon>Pseudomonadota</taxon>
        <taxon>Alphaproteobacteria</taxon>
        <taxon>Hyphomicrobiales</taxon>
        <taxon>Phyllobacteriaceae</taxon>
        <taxon>Mesorhizobium</taxon>
    </lineage>
</organism>
<dbReference type="EMBL" id="NWQG01000019">
    <property type="protein sequence ID" value="PDQ22361.1"/>
    <property type="molecule type" value="Genomic_DNA"/>
</dbReference>
<dbReference type="Proteomes" id="UP000219182">
    <property type="component" value="Unassembled WGS sequence"/>
</dbReference>
<keyword evidence="2" id="KW-1185">Reference proteome</keyword>
<comment type="caution">
    <text evidence="1">The sequence shown here is derived from an EMBL/GenBank/DDBJ whole genome shotgun (WGS) entry which is preliminary data.</text>
</comment>
<gene>
    <name evidence="1" type="ORF">CN311_04085</name>
</gene>
<proteinExistence type="predicted"/>
<protein>
    <submittedName>
        <fullName evidence="1">Uncharacterized protein</fullName>
    </submittedName>
</protein>
<name>A0A2A6FL41_9HYPH</name>
<evidence type="ECO:0000313" key="1">
    <source>
        <dbReference type="EMBL" id="PDQ22361.1"/>
    </source>
</evidence>
<dbReference type="AlphaFoldDB" id="A0A2A6FL41"/>